<dbReference type="Pfam" id="PF02653">
    <property type="entry name" value="BPD_transp_2"/>
    <property type="match status" value="1"/>
</dbReference>
<feature type="transmembrane region" description="Helical" evidence="6">
    <location>
        <begin position="253"/>
        <end position="276"/>
    </location>
</feature>
<evidence type="ECO:0000256" key="5">
    <source>
        <dbReference type="ARBA" id="ARBA00023136"/>
    </source>
</evidence>
<keyword evidence="5 6" id="KW-0472">Membrane</keyword>
<dbReference type="GO" id="GO:0022857">
    <property type="term" value="F:transmembrane transporter activity"/>
    <property type="evidence" value="ECO:0007669"/>
    <property type="project" value="InterPro"/>
</dbReference>
<proteinExistence type="predicted"/>
<protein>
    <submittedName>
        <fullName evidence="7">Nucleoside ABC transporter membrane protein</fullName>
    </submittedName>
</protein>
<feature type="transmembrane region" description="Helical" evidence="6">
    <location>
        <begin position="61"/>
        <end position="79"/>
    </location>
</feature>
<evidence type="ECO:0000256" key="4">
    <source>
        <dbReference type="ARBA" id="ARBA00022989"/>
    </source>
</evidence>
<dbReference type="GO" id="GO:0005886">
    <property type="term" value="C:plasma membrane"/>
    <property type="evidence" value="ECO:0007669"/>
    <property type="project" value="UniProtKB-SubCell"/>
</dbReference>
<evidence type="ECO:0000256" key="2">
    <source>
        <dbReference type="ARBA" id="ARBA00022475"/>
    </source>
</evidence>
<dbReference type="InterPro" id="IPR001851">
    <property type="entry name" value="ABC_transp_permease"/>
</dbReference>
<organism evidence="7 8">
    <name type="scientific">Dethiosulfatibacter aminovorans DSM 17477</name>
    <dbReference type="NCBI Taxonomy" id="1121476"/>
    <lineage>
        <taxon>Bacteria</taxon>
        <taxon>Bacillati</taxon>
        <taxon>Bacillota</taxon>
        <taxon>Tissierellia</taxon>
        <taxon>Dethiosulfatibacter</taxon>
    </lineage>
</organism>
<evidence type="ECO:0000313" key="7">
    <source>
        <dbReference type="EMBL" id="SHI95482.1"/>
    </source>
</evidence>
<dbReference type="RefSeq" id="WP_245819782.1">
    <property type="nucleotide sequence ID" value="NZ_FQZL01000008.1"/>
</dbReference>
<dbReference type="EMBL" id="FQZL01000008">
    <property type="protein sequence ID" value="SHI95482.1"/>
    <property type="molecule type" value="Genomic_DNA"/>
</dbReference>
<dbReference type="AlphaFoldDB" id="A0A1M6FCS2"/>
<accession>A0A1M6FCS2</accession>
<feature type="transmembrane region" description="Helical" evidence="6">
    <location>
        <begin position="112"/>
        <end position="136"/>
    </location>
</feature>
<dbReference type="Proteomes" id="UP000184052">
    <property type="component" value="Unassembled WGS sequence"/>
</dbReference>
<feature type="transmembrane region" description="Helical" evidence="6">
    <location>
        <begin position="15"/>
        <end position="35"/>
    </location>
</feature>
<keyword evidence="2" id="KW-1003">Cell membrane</keyword>
<keyword evidence="4 6" id="KW-1133">Transmembrane helix</keyword>
<comment type="subcellular location">
    <subcellularLocation>
        <location evidence="1">Cell membrane</location>
        <topology evidence="1">Multi-pass membrane protein</topology>
    </subcellularLocation>
</comment>
<evidence type="ECO:0000256" key="3">
    <source>
        <dbReference type="ARBA" id="ARBA00022692"/>
    </source>
</evidence>
<reference evidence="7 8" key="1">
    <citation type="submission" date="2016-11" db="EMBL/GenBank/DDBJ databases">
        <authorList>
            <person name="Jaros S."/>
            <person name="Januszkiewicz K."/>
            <person name="Wedrychowicz H."/>
        </authorList>
    </citation>
    <scope>NUCLEOTIDE SEQUENCE [LARGE SCALE GENOMIC DNA]</scope>
    <source>
        <strain evidence="7 8">DSM 17477</strain>
    </source>
</reference>
<feature type="transmembrane region" description="Helical" evidence="6">
    <location>
        <begin position="288"/>
        <end position="312"/>
    </location>
</feature>
<sequence>MMKEDKLLKRFWDNFRFPLLAIFLGFIVGAIFIVASDNSPVVAYKALFEGSLGGISKFGETLYKTTPILFTGLSIAVAFRTGLFNIGAEGQYIMGTISAIAAGWYFQGLPHFALITVIILSGALAGALWASIAGFLKAKIGVHEVITTIMLNYTALHLTNYIVKAVLNPQVLEGTPKQAHTVQLVEHGRLAKLSEFIPQFGYSSAHTGIFIGLFAAFAIYVLLFKTTLGYELRSVGNSPDAAEYGGISKVRNIILAMAISGALSGMAGAVQISGLLYKVTQTPAMPGYGFDGIAVALVGQIHPIGIIFSAFLFGILSNGARKMQIAGIPKEVIGIIQGVIIVFVAADQLFKILEKRKKAKEMKLKEMAEVEEMNNKKTGESDER</sequence>
<feature type="transmembrane region" description="Helical" evidence="6">
    <location>
        <begin position="200"/>
        <end position="223"/>
    </location>
</feature>
<dbReference type="CDD" id="cd06580">
    <property type="entry name" value="TM_PBP1_transp_TpRbsC_like"/>
    <property type="match status" value="1"/>
</dbReference>
<evidence type="ECO:0000256" key="6">
    <source>
        <dbReference type="SAM" id="Phobius"/>
    </source>
</evidence>
<evidence type="ECO:0000313" key="8">
    <source>
        <dbReference type="Proteomes" id="UP000184052"/>
    </source>
</evidence>
<dbReference type="STRING" id="1121476.SAMN02745751_01440"/>
<dbReference type="PANTHER" id="PTHR47089">
    <property type="entry name" value="ABC TRANSPORTER, PERMEASE PROTEIN"/>
    <property type="match status" value="1"/>
</dbReference>
<keyword evidence="3 6" id="KW-0812">Transmembrane</keyword>
<dbReference type="PANTHER" id="PTHR47089:SF1">
    <property type="entry name" value="GUANOSINE ABC TRANSPORTER PERMEASE PROTEIN NUPP"/>
    <property type="match status" value="1"/>
</dbReference>
<gene>
    <name evidence="7" type="ORF">SAMN02745751_01440</name>
</gene>
<keyword evidence="8" id="KW-1185">Reference proteome</keyword>
<name>A0A1M6FCS2_9FIRM</name>
<evidence type="ECO:0000256" key="1">
    <source>
        <dbReference type="ARBA" id="ARBA00004651"/>
    </source>
</evidence>